<keyword evidence="4" id="KW-1185">Reference proteome</keyword>
<dbReference type="OrthoDB" id="181795at768503"/>
<keyword evidence="1" id="KW-0812">Transmembrane</keyword>
<keyword evidence="1" id="KW-1133">Transmembrane helix</keyword>
<gene>
    <name evidence="3" type="ORF">DC20_06415</name>
</gene>
<feature type="signal peptide" evidence="2">
    <location>
        <begin position="1"/>
        <end position="19"/>
    </location>
</feature>
<dbReference type="EMBL" id="CP012643">
    <property type="protein sequence ID" value="ALI98667.1"/>
    <property type="molecule type" value="Genomic_DNA"/>
</dbReference>
<evidence type="ECO:0000313" key="4">
    <source>
        <dbReference type="Proteomes" id="UP000061382"/>
    </source>
</evidence>
<name>A0A0P0CNG6_9BACT</name>
<dbReference type="STRING" id="512763.DC20_06415"/>
<evidence type="ECO:0008006" key="5">
    <source>
        <dbReference type="Google" id="ProtNLM"/>
    </source>
</evidence>
<protein>
    <recommendedName>
        <fullName evidence="5">Transmembrane protein</fullName>
    </recommendedName>
</protein>
<evidence type="ECO:0000313" key="3">
    <source>
        <dbReference type="EMBL" id="ALI98667.1"/>
    </source>
</evidence>
<dbReference type="Proteomes" id="UP000061382">
    <property type="component" value="Chromosome"/>
</dbReference>
<keyword evidence="2" id="KW-0732">Signal</keyword>
<feature type="transmembrane region" description="Helical" evidence="1">
    <location>
        <begin position="88"/>
        <end position="107"/>
    </location>
</feature>
<accession>A0A0P0CNG6</accession>
<evidence type="ECO:0000256" key="1">
    <source>
        <dbReference type="SAM" id="Phobius"/>
    </source>
</evidence>
<feature type="chain" id="PRO_5006042740" description="Transmembrane protein" evidence="2">
    <location>
        <begin position="20"/>
        <end position="146"/>
    </location>
</feature>
<keyword evidence="1" id="KW-0472">Membrane</keyword>
<dbReference type="KEGG" id="rti:DC20_06415"/>
<dbReference type="AlphaFoldDB" id="A0A0P0CNG6"/>
<dbReference type="RefSeq" id="WP_062543071.1">
    <property type="nucleotide sequence ID" value="NZ_CP012643.1"/>
</dbReference>
<proteinExistence type="predicted"/>
<dbReference type="PATRIC" id="fig|512763.3.peg.1418"/>
<reference evidence="3 4" key="1">
    <citation type="submission" date="2015-08" db="EMBL/GenBank/DDBJ databases">
        <title>Complete genome sequence of Rufibacter tibetensis strain 1351t, a radiation-resistant bacterium from tibet plateau.</title>
        <authorList>
            <person name="Dai J."/>
        </authorList>
    </citation>
    <scope>NUCLEOTIDE SEQUENCE [LARGE SCALE GENOMIC DNA]</scope>
    <source>
        <strain evidence="3 4">1351</strain>
    </source>
</reference>
<evidence type="ECO:0000256" key="2">
    <source>
        <dbReference type="SAM" id="SignalP"/>
    </source>
</evidence>
<sequence length="146" mass="15132">MKTTILFLLLALLATTSFSQVYTSPTPVRESTSLSKEEYLKKSRDQRTAGVILLVGGVGLLGGGFVSFIGEALDGTGGGGSNGGHSGLFIGGSVVSFVLGGVCLVSAKRNKKNAMSLTAGRAQFPQLTSKNFHTQSVPTLGFKVSF</sequence>
<organism evidence="3 4">
    <name type="scientific">Rufibacter tibetensis</name>
    <dbReference type="NCBI Taxonomy" id="512763"/>
    <lineage>
        <taxon>Bacteria</taxon>
        <taxon>Pseudomonadati</taxon>
        <taxon>Bacteroidota</taxon>
        <taxon>Cytophagia</taxon>
        <taxon>Cytophagales</taxon>
        <taxon>Hymenobacteraceae</taxon>
        <taxon>Rufibacter</taxon>
    </lineage>
</organism>